<dbReference type="Proteomes" id="UP000723463">
    <property type="component" value="Unassembled WGS sequence"/>
</dbReference>
<comment type="caution">
    <text evidence="2">The sequence shown here is derived from an EMBL/GenBank/DDBJ whole genome shotgun (WGS) entry which is preliminary data.</text>
</comment>
<keyword evidence="1" id="KW-0812">Transmembrane</keyword>
<dbReference type="EMBL" id="JAAAXW010000017">
    <property type="protein sequence ID" value="KAF9549643.1"/>
    <property type="molecule type" value="Genomic_DNA"/>
</dbReference>
<accession>A0A9P6FGN3</accession>
<feature type="transmembrane region" description="Helical" evidence="1">
    <location>
        <begin position="31"/>
        <end position="49"/>
    </location>
</feature>
<proteinExistence type="predicted"/>
<dbReference type="AlphaFoldDB" id="A0A9P6FGN3"/>
<reference evidence="2" key="1">
    <citation type="journal article" date="2020" name="Fungal Divers.">
        <title>Resolving the Mortierellaceae phylogeny through synthesis of multi-gene phylogenetics and phylogenomics.</title>
        <authorList>
            <person name="Vandepol N."/>
            <person name="Liber J."/>
            <person name="Desiro A."/>
            <person name="Na H."/>
            <person name="Kennedy M."/>
            <person name="Barry K."/>
            <person name="Grigoriev I.V."/>
            <person name="Miller A.N."/>
            <person name="O'Donnell K."/>
            <person name="Stajich J.E."/>
            <person name="Bonito G."/>
        </authorList>
    </citation>
    <scope>NUCLEOTIDE SEQUENCE</scope>
    <source>
        <strain evidence="2">NRRL 2591</strain>
    </source>
</reference>
<keyword evidence="1" id="KW-0472">Membrane</keyword>
<protein>
    <submittedName>
        <fullName evidence="2">Uncharacterized protein</fullName>
    </submittedName>
</protein>
<gene>
    <name evidence="2" type="ORF">EC957_003179</name>
</gene>
<evidence type="ECO:0000313" key="2">
    <source>
        <dbReference type="EMBL" id="KAF9549643.1"/>
    </source>
</evidence>
<evidence type="ECO:0000313" key="3">
    <source>
        <dbReference type="Proteomes" id="UP000723463"/>
    </source>
</evidence>
<keyword evidence="1" id="KW-1133">Transmembrane helix</keyword>
<keyword evidence="3" id="KW-1185">Reference proteome</keyword>
<name>A0A9P6FGN3_9FUNG</name>
<sequence>MPGMTYLFPAEHLGAAAAAAADDIANGGLSMYAFVYGLAVAIASELLIVTSGHIVVGDAAVIGV</sequence>
<organism evidence="2 3">
    <name type="scientific">Mortierella hygrophila</name>
    <dbReference type="NCBI Taxonomy" id="979708"/>
    <lineage>
        <taxon>Eukaryota</taxon>
        <taxon>Fungi</taxon>
        <taxon>Fungi incertae sedis</taxon>
        <taxon>Mucoromycota</taxon>
        <taxon>Mortierellomycotina</taxon>
        <taxon>Mortierellomycetes</taxon>
        <taxon>Mortierellales</taxon>
        <taxon>Mortierellaceae</taxon>
        <taxon>Mortierella</taxon>
    </lineage>
</organism>
<evidence type="ECO:0000256" key="1">
    <source>
        <dbReference type="SAM" id="Phobius"/>
    </source>
</evidence>